<dbReference type="Pfam" id="PF13347">
    <property type="entry name" value="MFS_2"/>
    <property type="match status" value="1"/>
</dbReference>
<comment type="caution">
    <text evidence="4">The sequence shown here is derived from an EMBL/GenBank/DDBJ whole genome shotgun (WGS) entry which is preliminary data.</text>
</comment>
<dbReference type="SUPFAM" id="SSF103473">
    <property type="entry name" value="MFS general substrate transporter"/>
    <property type="match status" value="1"/>
</dbReference>
<dbReference type="GO" id="GO:0008643">
    <property type="term" value="P:carbohydrate transport"/>
    <property type="evidence" value="ECO:0007669"/>
    <property type="project" value="InterPro"/>
</dbReference>
<gene>
    <name evidence="4" type="ORF">TGP89_226020</name>
</gene>
<evidence type="ECO:0000256" key="1">
    <source>
        <dbReference type="ARBA" id="ARBA00008335"/>
    </source>
</evidence>
<dbReference type="OrthoDB" id="197206at2759"/>
<feature type="transmembrane region" description="Helical" evidence="3">
    <location>
        <begin position="59"/>
        <end position="84"/>
    </location>
</feature>
<feature type="transmembrane region" description="Helical" evidence="3">
    <location>
        <begin position="335"/>
        <end position="355"/>
    </location>
</feature>
<name>A0A086KEG6_TOXGO</name>
<feature type="transmembrane region" description="Helical" evidence="3">
    <location>
        <begin position="134"/>
        <end position="156"/>
    </location>
</feature>
<keyword evidence="3" id="KW-0812">Transmembrane</keyword>
<dbReference type="AlphaFoldDB" id="A0A086KEG6"/>
<evidence type="ECO:0000313" key="4">
    <source>
        <dbReference type="EMBL" id="KFG42784.1"/>
    </source>
</evidence>
<feature type="transmembrane region" description="Helical" evidence="3">
    <location>
        <begin position="477"/>
        <end position="502"/>
    </location>
</feature>
<dbReference type="PANTHER" id="PTHR11328">
    <property type="entry name" value="MAJOR FACILITATOR SUPERFAMILY DOMAIN-CONTAINING PROTEIN"/>
    <property type="match status" value="1"/>
</dbReference>
<feature type="transmembrane region" description="Helical" evidence="3">
    <location>
        <begin position="201"/>
        <end position="223"/>
    </location>
</feature>
<evidence type="ECO:0000313" key="5">
    <source>
        <dbReference type="Proteomes" id="UP000028828"/>
    </source>
</evidence>
<keyword evidence="3" id="KW-1133">Transmembrane helix</keyword>
<accession>A0A086KEG6</accession>
<dbReference type="Proteomes" id="UP000028828">
    <property type="component" value="Unassembled WGS sequence"/>
</dbReference>
<dbReference type="InterPro" id="IPR039672">
    <property type="entry name" value="MFS_2"/>
</dbReference>
<dbReference type="Gene3D" id="1.20.1250.20">
    <property type="entry name" value="MFS general substrate transporter like domains"/>
    <property type="match status" value="2"/>
</dbReference>
<organism evidence="4 5">
    <name type="scientific">Toxoplasma gondii p89</name>
    <dbReference type="NCBI Taxonomy" id="943119"/>
    <lineage>
        <taxon>Eukaryota</taxon>
        <taxon>Sar</taxon>
        <taxon>Alveolata</taxon>
        <taxon>Apicomplexa</taxon>
        <taxon>Conoidasida</taxon>
        <taxon>Coccidia</taxon>
        <taxon>Eucoccidiorida</taxon>
        <taxon>Eimeriorina</taxon>
        <taxon>Sarcocystidae</taxon>
        <taxon>Toxoplasma</taxon>
    </lineage>
</organism>
<feature type="transmembrane region" description="Helical" evidence="3">
    <location>
        <begin position="162"/>
        <end position="180"/>
    </location>
</feature>
<feature type="transmembrane region" description="Helical" evidence="3">
    <location>
        <begin position="293"/>
        <end position="315"/>
    </location>
</feature>
<protein>
    <submittedName>
        <fullName evidence="4">Transporter, major facilitator family protein</fullName>
    </submittedName>
</protein>
<feature type="compositionally biased region" description="Basic and acidic residues" evidence="2">
    <location>
        <begin position="8"/>
        <end position="23"/>
    </location>
</feature>
<dbReference type="VEuPathDB" id="ToxoDB:TGP89_226020"/>
<feature type="transmembrane region" description="Helical" evidence="3">
    <location>
        <begin position="434"/>
        <end position="457"/>
    </location>
</feature>
<feature type="transmembrane region" description="Helical" evidence="3">
    <location>
        <begin position="367"/>
        <end position="386"/>
    </location>
</feature>
<feature type="transmembrane region" description="Helical" evidence="3">
    <location>
        <begin position="90"/>
        <end position="113"/>
    </location>
</feature>
<evidence type="ECO:0000256" key="2">
    <source>
        <dbReference type="SAM" id="MobiDB-lite"/>
    </source>
</evidence>
<evidence type="ECO:0000256" key="3">
    <source>
        <dbReference type="SAM" id="Phobius"/>
    </source>
</evidence>
<feature type="transmembrane region" description="Helical" evidence="3">
    <location>
        <begin position="392"/>
        <end position="409"/>
    </location>
</feature>
<proteinExistence type="inferred from homology"/>
<sequence length="589" mass="64569">MVNMSLQKEGRQRSLRDQRRSTEETTDEFNIQGLDSRPEKLSSKGLTARRMKHLPWSYLLSYAAPMIGAGGMNFTLTTFAAYFYTDVMGVSAGTVGKIQLCLMIMYAASEPLFGWASDITGGWVQMKLGRRKPYLAVSALLHAITFMCLMGPPAALTSENGLVEWAFCFAILLGVSWGCNEVTYQALGAQLTFDYDERTKLQAIAVSVVTVGSTSCGLLHGILGSALGSSFEAVRFRFTVLACVYGGLFVVGTLIMLIVIKEETVQMDYSGVIESQTFGEWIMMGVDSAKQMFLNLPFFLLIVCYSCTIMAGAVTPMMLPYFCKHVTQSAFATDWAPLLFTASAVAGMPLWVFLGSSYVGMEKKWRFLLAGYWLALFLGLSALFVKPGENDLFITLSVLGGLAMGGYFATPEAMKPDVVDYDEFKTGARHEARFAGVFMFFANIMAGVALEVMLLLLEHFGYDGTKKMGEAEPEAVIMTIRVGYGAALALMLIFITPSMILYPITRKSHEDILTAIQRRMDGEFVADPLYGGAPLPPYDNVPINRRMESADAGDQQNMSRGSSFLQQVGMEVGSLASSHGDRSGIRYVP</sequence>
<dbReference type="InterPro" id="IPR036259">
    <property type="entry name" value="MFS_trans_sf"/>
</dbReference>
<feature type="region of interest" description="Disordered" evidence="2">
    <location>
        <begin position="1"/>
        <end position="27"/>
    </location>
</feature>
<dbReference type="GO" id="GO:0015293">
    <property type="term" value="F:symporter activity"/>
    <property type="evidence" value="ECO:0007669"/>
    <property type="project" value="InterPro"/>
</dbReference>
<feature type="transmembrane region" description="Helical" evidence="3">
    <location>
        <begin position="238"/>
        <end position="260"/>
    </location>
</feature>
<dbReference type="EMBL" id="AEYI02000988">
    <property type="protein sequence ID" value="KFG42784.1"/>
    <property type="molecule type" value="Genomic_DNA"/>
</dbReference>
<dbReference type="SMR" id="A0A086KEG6"/>
<keyword evidence="3" id="KW-0472">Membrane</keyword>
<comment type="similarity">
    <text evidence="1">Belongs to the major facilitator superfamily.</text>
</comment>
<dbReference type="PANTHER" id="PTHR11328:SF24">
    <property type="entry name" value="MAJOR FACILITATOR SUPERFAMILY (MFS) PROFILE DOMAIN-CONTAINING PROTEIN"/>
    <property type="match status" value="1"/>
</dbReference>
<reference evidence="4 5" key="1">
    <citation type="submission" date="2014-03" db="EMBL/GenBank/DDBJ databases">
        <authorList>
            <person name="Sibley D."/>
            <person name="Venepally P."/>
            <person name="Karamycheva S."/>
            <person name="Hadjithomas M."/>
            <person name="Khan A."/>
            <person name="Brunk B."/>
            <person name="Roos D."/>
            <person name="Caler E."/>
            <person name="Lorenzi H."/>
        </authorList>
    </citation>
    <scope>NUCLEOTIDE SEQUENCE [LARGE SCALE GENOMIC DNA]</scope>
    <source>
        <strain evidence="5">p89</strain>
    </source>
</reference>
<dbReference type="GO" id="GO:0005886">
    <property type="term" value="C:plasma membrane"/>
    <property type="evidence" value="ECO:0007669"/>
    <property type="project" value="TreeGrafter"/>
</dbReference>